<evidence type="ECO:0000256" key="2">
    <source>
        <dbReference type="SAM" id="Phobius"/>
    </source>
</evidence>
<feature type="compositionally biased region" description="Low complexity" evidence="1">
    <location>
        <begin position="48"/>
        <end position="58"/>
    </location>
</feature>
<keyword evidence="2" id="KW-0812">Transmembrane</keyword>
<dbReference type="Proteomes" id="UP000694843">
    <property type="component" value="Unplaced"/>
</dbReference>
<feature type="region of interest" description="Disordered" evidence="1">
    <location>
        <begin position="116"/>
        <end position="143"/>
    </location>
</feature>
<protein>
    <submittedName>
        <fullName evidence="4">Uncharacterized protein LOC125177923 isoform X2</fullName>
    </submittedName>
</protein>
<proteinExistence type="predicted"/>
<evidence type="ECO:0000256" key="1">
    <source>
        <dbReference type="SAM" id="MobiDB-lite"/>
    </source>
</evidence>
<gene>
    <name evidence="4" type="primary">LOC125177923</name>
</gene>
<keyword evidence="2" id="KW-1133">Transmembrane helix</keyword>
<evidence type="ECO:0000313" key="4">
    <source>
        <dbReference type="RefSeq" id="XP_047736571.1"/>
    </source>
</evidence>
<organism evidence="3 4">
    <name type="scientific">Hyalella azteca</name>
    <name type="common">Amphipod</name>
    <dbReference type="NCBI Taxonomy" id="294128"/>
    <lineage>
        <taxon>Eukaryota</taxon>
        <taxon>Metazoa</taxon>
        <taxon>Ecdysozoa</taxon>
        <taxon>Arthropoda</taxon>
        <taxon>Crustacea</taxon>
        <taxon>Multicrustacea</taxon>
        <taxon>Malacostraca</taxon>
        <taxon>Eumalacostraca</taxon>
        <taxon>Peracarida</taxon>
        <taxon>Amphipoda</taxon>
        <taxon>Senticaudata</taxon>
        <taxon>Talitrida</taxon>
        <taxon>Talitroidea</taxon>
        <taxon>Hyalellidae</taxon>
        <taxon>Hyalella</taxon>
    </lineage>
</organism>
<dbReference type="AlphaFoldDB" id="A0A979FI11"/>
<feature type="region of interest" description="Disordered" evidence="1">
    <location>
        <begin position="11"/>
        <end position="85"/>
    </location>
</feature>
<feature type="transmembrane region" description="Helical" evidence="2">
    <location>
        <begin position="241"/>
        <end position="264"/>
    </location>
</feature>
<feature type="compositionally biased region" description="Basic residues" evidence="1">
    <location>
        <begin position="59"/>
        <end position="75"/>
    </location>
</feature>
<reference evidence="4" key="1">
    <citation type="submission" date="2025-08" db="UniProtKB">
        <authorList>
            <consortium name="RefSeq"/>
        </authorList>
    </citation>
    <scope>IDENTIFICATION</scope>
    <source>
        <tissue evidence="4">Whole organism</tissue>
    </source>
</reference>
<keyword evidence="3" id="KW-1185">Reference proteome</keyword>
<dbReference type="GeneID" id="125177923"/>
<feature type="compositionally biased region" description="Basic and acidic residues" evidence="1">
    <location>
        <begin position="11"/>
        <end position="23"/>
    </location>
</feature>
<name>A0A979FI11_HYAAZ</name>
<feature type="compositionally biased region" description="Basic residues" evidence="1">
    <location>
        <begin position="171"/>
        <end position="193"/>
    </location>
</feature>
<keyword evidence="2" id="KW-0472">Membrane</keyword>
<feature type="region of interest" description="Disordered" evidence="1">
    <location>
        <begin position="164"/>
        <end position="230"/>
    </location>
</feature>
<evidence type="ECO:0000313" key="3">
    <source>
        <dbReference type="Proteomes" id="UP000694843"/>
    </source>
</evidence>
<dbReference type="RefSeq" id="XP_047736571.1">
    <property type="nucleotide sequence ID" value="XM_047880615.1"/>
</dbReference>
<accession>A0A979FI11</accession>
<sequence>MDIVPVVEVIETKDSPPSSKKEISTSPTHPLVPTVIQPDGTVADIRRPSIIYPRPSSSRSHRERERHHRNDHFRRSHEVIRSPSGELNDEFGSAICLRPQVLGVRGYSPQRRLTLADALVPRNGKSSTSSPRRHSAADTDNSDVQADLTLEALLIAGSRRNSLRVDERLSRRSSRSSRSSSRRRSSTSRRPRKVSTASAISGVDRYSCNDGSSAPSRFSCHEEEEDEDGEVLRKRAKIARIIGSVAASILLGAILLVALTLNMAPTIDEMVRKENEDILQKWQAGPSSDNVSTVPPSDAAMAQNGTWGVLPPVLPTAAGLMTISSSPVLSARKKRHSVFNSNKLILLLAGKTMSKYQYKSRGFRPRIGRDINSERSALNKNASSAKGTVVNIPFDKLNGIYSLPSSNNTGFSVSSLSSKQNSSVAVRKMLSNLSEISYNSSVSKTN</sequence>